<comment type="caution">
    <text evidence="6">The sequence shown here is derived from an EMBL/GenBank/DDBJ whole genome shotgun (WGS) entry which is preliminary data.</text>
</comment>
<dbReference type="FunFam" id="3.40.50.300:FF:000133">
    <property type="entry name" value="Spermidine/putrescine import ATP-binding protein PotA"/>
    <property type="match status" value="1"/>
</dbReference>
<dbReference type="Pfam" id="PF00005">
    <property type="entry name" value="ABC_tran"/>
    <property type="match status" value="1"/>
</dbReference>
<dbReference type="SMART" id="SM00382">
    <property type="entry name" value="AAA"/>
    <property type="match status" value="1"/>
</dbReference>
<dbReference type="GO" id="GO:0015847">
    <property type="term" value="P:putrescine transport"/>
    <property type="evidence" value="ECO:0007669"/>
    <property type="project" value="UniProtKB-ARBA"/>
</dbReference>
<dbReference type="AlphaFoldDB" id="A0A432V829"/>
<dbReference type="Pfam" id="PF08402">
    <property type="entry name" value="TOBE_2"/>
    <property type="match status" value="1"/>
</dbReference>
<dbReference type="PROSITE" id="PS00211">
    <property type="entry name" value="ABC_TRANSPORTER_1"/>
    <property type="match status" value="1"/>
</dbReference>
<dbReference type="GO" id="GO:0043190">
    <property type="term" value="C:ATP-binding cassette (ABC) transporter complex"/>
    <property type="evidence" value="ECO:0007669"/>
    <property type="project" value="InterPro"/>
</dbReference>
<dbReference type="OrthoDB" id="9802264at2"/>
<evidence type="ECO:0000256" key="2">
    <source>
        <dbReference type="ARBA" id="ARBA00022448"/>
    </source>
</evidence>
<comment type="similarity">
    <text evidence="1">Belongs to the ABC transporter superfamily.</text>
</comment>
<dbReference type="InterPro" id="IPR013611">
    <property type="entry name" value="Transp-assoc_OB_typ2"/>
</dbReference>
<dbReference type="GO" id="GO:0022857">
    <property type="term" value="F:transmembrane transporter activity"/>
    <property type="evidence" value="ECO:0007669"/>
    <property type="project" value="InterPro"/>
</dbReference>
<protein>
    <submittedName>
        <fullName evidence="6">ABC transporter ATP-binding protein</fullName>
    </submittedName>
</protein>
<dbReference type="InterPro" id="IPR003439">
    <property type="entry name" value="ABC_transporter-like_ATP-bd"/>
</dbReference>
<sequence length="368" mass="39753">MTALQPDDCAVEINHVSRVFGSVQAVNDVSLSIRTGEFITLLGPSGCGKTTLLNMVAGFINPSSGAIRIGGKDVTNVPVHLRDTGMVFQSYALFPHMNVFDNVAFGLRQRKFTKADISSKVMQAIEMMSLSGMEHRRISQLSGGQQQRVALARAIVIKPKVLLLDEPLSALDKSLRAQMQVELIELHRNTGLTTIFVTHDQGEALSLSDRIVVMNRGQIQQVAEPIDLYRNPANGFVASFIGEINALPPATCTVASDEISLDIGNIRLIAPRRPEWQFASGQSAKAFVRPEHIRIATPADGGRNVVTGEVLTHIYQGSHTITRLNVDGLGPIEMRLPGGDVVGRVPVGLKADIAINLAEVVLLSNTAN</sequence>
<dbReference type="InterPro" id="IPR008995">
    <property type="entry name" value="Mo/tungstate-bd_C_term_dom"/>
</dbReference>
<evidence type="ECO:0000256" key="3">
    <source>
        <dbReference type="ARBA" id="ARBA00022741"/>
    </source>
</evidence>
<dbReference type="SUPFAM" id="SSF52540">
    <property type="entry name" value="P-loop containing nucleoside triphosphate hydrolases"/>
    <property type="match status" value="1"/>
</dbReference>
<dbReference type="Gene3D" id="2.40.50.100">
    <property type="match status" value="1"/>
</dbReference>
<keyword evidence="7" id="KW-1185">Reference proteome</keyword>
<dbReference type="InterPro" id="IPR027417">
    <property type="entry name" value="P-loop_NTPase"/>
</dbReference>
<name>A0A432V829_9HYPH</name>
<evidence type="ECO:0000259" key="5">
    <source>
        <dbReference type="PROSITE" id="PS50893"/>
    </source>
</evidence>
<dbReference type="InterPro" id="IPR003593">
    <property type="entry name" value="AAA+_ATPase"/>
</dbReference>
<dbReference type="GO" id="GO:0016887">
    <property type="term" value="F:ATP hydrolysis activity"/>
    <property type="evidence" value="ECO:0007669"/>
    <property type="project" value="InterPro"/>
</dbReference>
<gene>
    <name evidence="6" type="ORF">EET67_08395</name>
</gene>
<dbReference type="InterPro" id="IPR017871">
    <property type="entry name" value="ABC_transporter-like_CS"/>
</dbReference>
<evidence type="ECO:0000313" key="7">
    <source>
        <dbReference type="Proteomes" id="UP000281647"/>
    </source>
</evidence>
<keyword evidence="3" id="KW-0547">Nucleotide-binding</keyword>
<evidence type="ECO:0000256" key="4">
    <source>
        <dbReference type="ARBA" id="ARBA00022840"/>
    </source>
</evidence>
<accession>A0A432V829</accession>
<reference evidence="6 7" key="1">
    <citation type="submission" date="2018-11" db="EMBL/GenBank/DDBJ databases">
        <title>Pseudaminobacter arsenicus sp. nov., an arsenic-resistant bacterium isolated from arsenic-rich aquifers.</title>
        <authorList>
            <person name="Mu Y."/>
        </authorList>
    </citation>
    <scope>NUCLEOTIDE SEQUENCE [LARGE SCALE GENOMIC DNA]</scope>
    <source>
        <strain evidence="6 7">CB3</strain>
    </source>
</reference>
<feature type="domain" description="ABC transporter" evidence="5">
    <location>
        <begin position="11"/>
        <end position="241"/>
    </location>
</feature>
<evidence type="ECO:0000313" key="6">
    <source>
        <dbReference type="EMBL" id="RUM98307.1"/>
    </source>
</evidence>
<dbReference type="PANTHER" id="PTHR42781:SF4">
    <property type="entry name" value="SPERMIDINE_PUTRESCINE IMPORT ATP-BINDING PROTEIN POTA"/>
    <property type="match status" value="1"/>
</dbReference>
<dbReference type="Gene3D" id="3.40.50.300">
    <property type="entry name" value="P-loop containing nucleotide triphosphate hydrolases"/>
    <property type="match status" value="1"/>
</dbReference>
<evidence type="ECO:0000256" key="1">
    <source>
        <dbReference type="ARBA" id="ARBA00005417"/>
    </source>
</evidence>
<dbReference type="PANTHER" id="PTHR42781">
    <property type="entry name" value="SPERMIDINE/PUTRESCINE IMPORT ATP-BINDING PROTEIN POTA"/>
    <property type="match status" value="1"/>
</dbReference>
<organism evidence="6 7">
    <name type="scientific">Borborobacter arsenicus</name>
    <dbReference type="NCBI Taxonomy" id="1851146"/>
    <lineage>
        <taxon>Bacteria</taxon>
        <taxon>Pseudomonadati</taxon>
        <taxon>Pseudomonadota</taxon>
        <taxon>Alphaproteobacteria</taxon>
        <taxon>Hyphomicrobiales</taxon>
        <taxon>Phyllobacteriaceae</taxon>
        <taxon>Borborobacter</taxon>
    </lineage>
</organism>
<dbReference type="SUPFAM" id="SSF50331">
    <property type="entry name" value="MOP-like"/>
    <property type="match status" value="1"/>
</dbReference>
<dbReference type="PROSITE" id="PS50893">
    <property type="entry name" value="ABC_TRANSPORTER_2"/>
    <property type="match status" value="1"/>
</dbReference>
<proteinExistence type="inferred from homology"/>
<keyword evidence="2" id="KW-0813">Transport</keyword>
<keyword evidence="4 6" id="KW-0067">ATP-binding</keyword>
<dbReference type="EMBL" id="RKST01000007">
    <property type="protein sequence ID" value="RUM98307.1"/>
    <property type="molecule type" value="Genomic_DNA"/>
</dbReference>
<dbReference type="Proteomes" id="UP000281647">
    <property type="component" value="Unassembled WGS sequence"/>
</dbReference>
<dbReference type="InterPro" id="IPR050093">
    <property type="entry name" value="ABC_SmlMolc_Importer"/>
</dbReference>
<dbReference type="GO" id="GO:0005524">
    <property type="term" value="F:ATP binding"/>
    <property type="evidence" value="ECO:0007669"/>
    <property type="project" value="UniProtKB-KW"/>
</dbReference>